<reference evidence="2" key="1">
    <citation type="submission" date="2017-07" db="EMBL/GenBank/DDBJ databases">
        <title>Taro Niue Genome Assembly and Annotation.</title>
        <authorList>
            <person name="Atibalentja N."/>
            <person name="Keating K."/>
            <person name="Fields C.J."/>
        </authorList>
    </citation>
    <scope>NUCLEOTIDE SEQUENCE</scope>
    <source>
        <strain evidence="2">Niue_2</strain>
        <tissue evidence="2">Leaf</tissue>
    </source>
</reference>
<dbReference type="EMBL" id="NMUH01001449">
    <property type="protein sequence ID" value="MQL92454.1"/>
    <property type="molecule type" value="Genomic_DNA"/>
</dbReference>
<accession>A0A843VGG4</accession>
<feature type="compositionally biased region" description="Pro residues" evidence="1">
    <location>
        <begin position="37"/>
        <end position="47"/>
    </location>
</feature>
<dbReference type="Proteomes" id="UP000652761">
    <property type="component" value="Unassembled WGS sequence"/>
</dbReference>
<feature type="region of interest" description="Disordered" evidence="1">
    <location>
        <begin position="103"/>
        <end position="176"/>
    </location>
</feature>
<sequence length="233" mass="25578">MARARRRRRSNGDAKWEPSRLATEPRGSPAGHVTRSPPDPHSSPSRPPTANGSQSWRLRTCLPCVPPHPATRSTIENAPRKHCGLKPHALLVLALRPARAIRIGQRRGRTESPIPAGPRQLLRPRGTAQQHAPSSGTWKRIPPRDLSPDPRGFSPFSKGDPGGEEPAAAGGVNGDRERRGGVSVSLLWYSFYPFVDVNSVPYFVIPPASLLPTLRRIEVGMLPELRRTEHLST</sequence>
<feature type="region of interest" description="Disordered" evidence="1">
    <location>
        <begin position="1"/>
        <end position="55"/>
    </location>
</feature>
<name>A0A843VGG4_COLES</name>
<evidence type="ECO:0000256" key="1">
    <source>
        <dbReference type="SAM" id="MobiDB-lite"/>
    </source>
</evidence>
<protein>
    <submittedName>
        <fullName evidence="2">Uncharacterized protein</fullName>
    </submittedName>
</protein>
<evidence type="ECO:0000313" key="2">
    <source>
        <dbReference type="EMBL" id="MQL92454.1"/>
    </source>
</evidence>
<keyword evidence="3" id="KW-1185">Reference proteome</keyword>
<dbReference type="AlphaFoldDB" id="A0A843VGG4"/>
<comment type="caution">
    <text evidence="2">The sequence shown here is derived from an EMBL/GenBank/DDBJ whole genome shotgun (WGS) entry which is preliminary data.</text>
</comment>
<feature type="compositionally biased region" description="Polar residues" evidence="1">
    <location>
        <begin position="127"/>
        <end position="137"/>
    </location>
</feature>
<gene>
    <name evidence="2" type="ORF">Taro_025079</name>
</gene>
<evidence type="ECO:0000313" key="3">
    <source>
        <dbReference type="Proteomes" id="UP000652761"/>
    </source>
</evidence>
<proteinExistence type="predicted"/>
<organism evidence="2 3">
    <name type="scientific">Colocasia esculenta</name>
    <name type="common">Wild taro</name>
    <name type="synonym">Arum esculentum</name>
    <dbReference type="NCBI Taxonomy" id="4460"/>
    <lineage>
        <taxon>Eukaryota</taxon>
        <taxon>Viridiplantae</taxon>
        <taxon>Streptophyta</taxon>
        <taxon>Embryophyta</taxon>
        <taxon>Tracheophyta</taxon>
        <taxon>Spermatophyta</taxon>
        <taxon>Magnoliopsida</taxon>
        <taxon>Liliopsida</taxon>
        <taxon>Araceae</taxon>
        <taxon>Aroideae</taxon>
        <taxon>Colocasieae</taxon>
        <taxon>Colocasia</taxon>
    </lineage>
</organism>